<evidence type="ECO:0000256" key="3">
    <source>
        <dbReference type="ARBA" id="ARBA00011897"/>
    </source>
</evidence>
<keyword evidence="10" id="KW-1185">Reference proteome</keyword>
<dbReference type="InterPro" id="IPR002471">
    <property type="entry name" value="Pept_S9_AS"/>
</dbReference>
<dbReference type="Pfam" id="PF02897">
    <property type="entry name" value="Peptidase_S9_N"/>
    <property type="match status" value="1"/>
</dbReference>
<dbReference type="PRINTS" id="PR00862">
    <property type="entry name" value="PROLIGOPTASE"/>
</dbReference>
<dbReference type="InterPro" id="IPR002470">
    <property type="entry name" value="Peptidase_S9A"/>
</dbReference>
<dbReference type="InterPro" id="IPR001375">
    <property type="entry name" value="Peptidase_S9_cat"/>
</dbReference>
<comment type="similarity">
    <text evidence="2">Belongs to the peptidase S9A family.</text>
</comment>
<dbReference type="InterPro" id="IPR023302">
    <property type="entry name" value="Pept_S9A_N"/>
</dbReference>
<evidence type="ECO:0000256" key="4">
    <source>
        <dbReference type="ARBA" id="ARBA00022670"/>
    </source>
</evidence>
<dbReference type="GO" id="GO:0004252">
    <property type="term" value="F:serine-type endopeptidase activity"/>
    <property type="evidence" value="ECO:0007669"/>
    <property type="project" value="UniProtKB-EC"/>
</dbReference>
<dbReference type="BRENDA" id="3.4.21.26">
    <property type="organism ID" value="14730"/>
</dbReference>
<organism evidence="9 10">
    <name type="scientific">Sphaerobacter thermophilus (strain ATCC 49802 / DSM 20745 / KCCM 41009 / NCIMB 13125 / S 6022)</name>
    <dbReference type="NCBI Taxonomy" id="479434"/>
    <lineage>
        <taxon>Bacteria</taxon>
        <taxon>Pseudomonadati</taxon>
        <taxon>Thermomicrobiota</taxon>
        <taxon>Thermomicrobia</taxon>
        <taxon>Sphaerobacterales</taxon>
        <taxon>Sphaerobacterineae</taxon>
        <taxon>Sphaerobacteraceae</taxon>
        <taxon>Sphaerobacter</taxon>
    </lineage>
</organism>
<dbReference type="GO" id="GO:0070012">
    <property type="term" value="F:oligopeptidase activity"/>
    <property type="evidence" value="ECO:0007669"/>
    <property type="project" value="TreeGrafter"/>
</dbReference>
<dbReference type="GO" id="GO:0006508">
    <property type="term" value="P:proteolysis"/>
    <property type="evidence" value="ECO:0007669"/>
    <property type="project" value="UniProtKB-KW"/>
</dbReference>
<dbReference type="InterPro" id="IPR029058">
    <property type="entry name" value="AB_hydrolase_fold"/>
</dbReference>
<dbReference type="Proteomes" id="UP000002027">
    <property type="component" value="Chromosome 1"/>
</dbReference>
<feature type="domain" description="Peptidase S9 prolyl oligopeptidase catalytic" evidence="7">
    <location>
        <begin position="468"/>
        <end position="680"/>
    </location>
</feature>
<name>D1C7Y4_SPHTD</name>
<dbReference type="InParanoid" id="D1C7Y4"/>
<keyword evidence="6" id="KW-0720">Serine protease</keyword>
<evidence type="ECO:0000256" key="6">
    <source>
        <dbReference type="ARBA" id="ARBA00022825"/>
    </source>
</evidence>
<dbReference type="Gene3D" id="2.130.10.120">
    <property type="entry name" value="Prolyl oligopeptidase, N-terminal domain"/>
    <property type="match status" value="1"/>
</dbReference>
<dbReference type="AlphaFoldDB" id="D1C7Y4"/>
<dbReference type="EMBL" id="CP001823">
    <property type="protein sequence ID" value="ACZ39855.1"/>
    <property type="molecule type" value="Genomic_DNA"/>
</dbReference>
<dbReference type="EC" id="3.4.21.26" evidence="3"/>
<dbReference type="Gene3D" id="3.40.50.1820">
    <property type="entry name" value="alpha/beta hydrolase"/>
    <property type="match status" value="1"/>
</dbReference>
<dbReference type="Pfam" id="PF00326">
    <property type="entry name" value="Peptidase_S9"/>
    <property type="match status" value="1"/>
</dbReference>
<evidence type="ECO:0000256" key="2">
    <source>
        <dbReference type="ARBA" id="ARBA00005228"/>
    </source>
</evidence>
<dbReference type="RefSeq" id="WP_012872895.1">
    <property type="nucleotide sequence ID" value="NC_013523.1"/>
</dbReference>
<evidence type="ECO:0000313" key="10">
    <source>
        <dbReference type="Proteomes" id="UP000002027"/>
    </source>
</evidence>
<dbReference type="FunFam" id="3.40.50.1820:FF:000005">
    <property type="entry name" value="Prolyl endopeptidase"/>
    <property type="match status" value="1"/>
</dbReference>
<dbReference type="SUPFAM" id="SSF53474">
    <property type="entry name" value="alpha/beta-Hydrolases"/>
    <property type="match status" value="1"/>
</dbReference>
<dbReference type="HOGENOM" id="CLU_011290_1_1_0"/>
<evidence type="ECO:0000256" key="5">
    <source>
        <dbReference type="ARBA" id="ARBA00022801"/>
    </source>
</evidence>
<dbReference type="PANTHER" id="PTHR42881">
    <property type="entry name" value="PROLYL ENDOPEPTIDASE"/>
    <property type="match status" value="1"/>
</dbReference>
<dbReference type="SMR" id="D1C7Y4"/>
<dbReference type="GO" id="GO:0005829">
    <property type="term" value="C:cytosol"/>
    <property type="evidence" value="ECO:0007669"/>
    <property type="project" value="TreeGrafter"/>
</dbReference>
<reference evidence="9 10" key="2">
    <citation type="journal article" date="2010" name="Stand. Genomic Sci.">
        <title>Complete genome sequence of Desulfohalobium retbaense type strain (HR(100)).</title>
        <authorList>
            <person name="Spring S."/>
            <person name="Nolan M."/>
            <person name="Lapidus A."/>
            <person name="Glavina Del Rio T."/>
            <person name="Copeland A."/>
            <person name="Tice H."/>
            <person name="Cheng J.F."/>
            <person name="Lucas S."/>
            <person name="Land M."/>
            <person name="Chen F."/>
            <person name="Bruce D."/>
            <person name="Goodwin L."/>
            <person name="Pitluck S."/>
            <person name="Ivanova N."/>
            <person name="Mavromatis K."/>
            <person name="Mikhailova N."/>
            <person name="Pati A."/>
            <person name="Chen A."/>
            <person name="Palaniappan K."/>
            <person name="Hauser L."/>
            <person name="Chang Y.J."/>
            <person name="Jeffries C.D."/>
            <person name="Munk C."/>
            <person name="Kiss H."/>
            <person name="Chain P."/>
            <person name="Han C."/>
            <person name="Brettin T."/>
            <person name="Detter J.C."/>
            <person name="Schuler E."/>
            <person name="Goker M."/>
            <person name="Rohde M."/>
            <person name="Bristow J."/>
            <person name="Eisen J.A."/>
            <person name="Markowitz V."/>
            <person name="Hugenholtz P."/>
            <person name="Kyrpides N.C."/>
            <person name="Klenk H.P."/>
        </authorList>
    </citation>
    <scope>NUCLEOTIDE SEQUENCE [LARGE SCALE GENOMIC DNA]</scope>
    <source>
        <strain evidence="10">ATCC 49802 / DSM 20745 / S 6022</strain>
    </source>
</reference>
<comment type="catalytic activity">
    <reaction evidence="1">
        <text>Hydrolysis of Pro-|-Xaa &gt;&gt; Ala-|-Xaa in oligopeptides.</text>
        <dbReference type="EC" id="3.4.21.26"/>
    </reaction>
</comment>
<dbReference type="eggNOG" id="COG1505">
    <property type="taxonomic scope" value="Bacteria"/>
</dbReference>
<proteinExistence type="inferred from homology"/>
<dbReference type="SUPFAM" id="SSF50993">
    <property type="entry name" value="Peptidase/esterase 'gauge' domain"/>
    <property type="match status" value="1"/>
</dbReference>
<dbReference type="PANTHER" id="PTHR42881:SF2">
    <property type="entry name" value="PROLYL ENDOPEPTIDASE"/>
    <property type="match status" value="1"/>
</dbReference>
<dbReference type="KEGG" id="sti:Sthe_2440"/>
<dbReference type="MEROPS" id="S09.076"/>
<accession>D1C7Y4</accession>
<evidence type="ECO:0000259" key="7">
    <source>
        <dbReference type="Pfam" id="PF00326"/>
    </source>
</evidence>
<sequence length="684" mass="76610">MTERLTSPPATRVEPVTEVLHGHTIVDPYRWLEDDESPETRAWVDAQNAYTRRVLDASPSHARIRARLETLLSIGDISAPVMRGERAFFLRREGYENQPKLYLREGDSERVLLDPNQESAEGTTALDWWYPSPDGTLVAFGYSQDGDEESVLQVLDVARDTLLAERIDRTRFCSLAWLPDASGFYYTRYPQPGEVPPGEERYHRKVFFHRLGDDPAADPLVFGDGLPAEAQPHVRLSRDGRWLIVTVSHGWARADLYLHDRTRPEAGFIPVFVEEEALVEGFVHRGQLYLLTNLDAPRYRLLAVDPERPERQHWREIIAEPEEARIEQVVPVGDRLVVQTLVRATSRLTLHDLDGRPVSTLDLPGLGTVSGLNAESEGDRAFFRFESFTVPPTVFQCDTASGRITEWAAVEAPIDPAAYTTEQVWYRSADGTLVSMFIVARAGTPRDGSAPALLTGYGGFNISRTPLFDRRMFFWLEQGGVYALPNLRGGGEYGEEWHRAGMRERKQNVFDDFIAAAEYLIAEGYTRPERLAILGGSNGGLLVGAAMTQRPDLFRAVVCQVPLLDMLRYHRFLIARLWIPEYGSADDPEQFAYLYAYSPYHRVEDGTPYPAVLLTTATSDTRVAPLHARKMAARLQAATGSDLPVLLRVETAAGHGAGKPLGKQIAEQTDIWTFVCDQLGVTVA</sequence>
<evidence type="ECO:0000259" key="8">
    <source>
        <dbReference type="Pfam" id="PF02897"/>
    </source>
</evidence>
<dbReference type="PROSITE" id="PS00708">
    <property type="entry name" value="PRO_ENDOPEP_SER"/>
    <property type="match status" value="1"/>
</dbReference>
<gene>
    <name evidence="9" type="ordered locus">Sthe_2440</name>
</gene>
<keyword evidence="5 9" id="KW-0378">Hydrolase</keyword>
<evidence type="ECO:0000256" key="1">
    <source>
        <dbReference type="ARBA" id="ARBA00001070"/>
    </source>
</evidence>
<keyword evidence="4" id="KW-0645">Protease</keyword>
<protein>
    <recommendedName>
        <fullName evidence="3">prolyl oligopeptidase</fullName>
        <ecNumber evidence="3">3.4.21.26</ecNumber>
    </recommendedName>
</protein>
<feature type="domain" description="Peptidase S9A N-terminal" evidence="8">
    <location>
        <begin position="8"/>
        <end position="407"/>
    </location>
</feature>
<evidence type="ECO:0000313" key="9">
    <source>
        <dbReference type="EMBL" id="ACZ39855.1"/>
    </source>
</evidence>
<dbReference type="InterPro" id="IPR051167">
    <property type="entry name" value="Prolyl_oligopep/macrocyclase"/>
</dbReference>
<reference evidence="10" key="1">
    <citation type="submission" date="2009-11" db="EMBL/GenBank/DDBJ databases">
        <title>The complete chromosome 1 of Sphaerobacter thermophilus DSM 20745.</title>
        <authorList>
            <person name="Lucas S."/>
            <person name="Copeland A."/>
            <person name="Lapidus A."/>
            <person name="Glavina del Rio T."/>
            <person name="Dalin E."/>
            <person name="Tice H."/>
            <person name="Bruce D."/>
            <person name="Goodwin L."/>
            <person name="Pitluck S."/>
            <person name="Kyrpides N."/>
            <person name="Mavromatis K."/>
            <person name="Ivanova N."/>
            <person name="Mikhailova N."/>
            <person name="LaButti K.M."/>
            <person name="Clum A."/>
            <person name="Sun H.I."/>
            <person name="Brettin T."/>
            <person name="Detter J.C."/>
            <person name="Han C."/>
            <person name="Larimer F."/>
            <person name="Land M."/>
            <person name="Hauser L."/>
            <person name="Markowitz V."/>
            <person name="Cheng J.F."/>
            <person name="Hugenholtz P."/>
            <person name="Woyke T."/>
            <person name="Wu D."/>
            <person name="Steenblock K."/>
            <person name="Schneider S."/>
            <person name="Pukall R."/>
            <person name="Goeker M."/>
            <person name="Klenk H.P."/>
            <person name="Eisen J.A."/>
        </authorList>
    </citation>
    <scope>NUCLEOTIDE SEQUENCE [LARGE SCALE GENOMIC DNA]</scope>
    <source>
        <strain evidence="10">ATCC 49802 / DSM 20745 / S 6022</strain>
    </source>
</reference>